<dbReference type="RefSeq" id="WP_089064849.1">
    <property type="nucleotide sequence ID" value="NZ_CP022316.1"/>
</dbReference>
<gene>
    <name evidence="1" type="ORF">CFK39_06900</name>
</gene>
<accession>A0A220UBL6</accession>
<dbReference type="AlphaFoldDB" id="A0A220UBL6"/>
<dbReference type="OrthoDB" id="4748714at2"/>
<name>A0A220UBL6_9MICO</name>
<dbReference type="Proteomes" id="UP000198398">
    <property type="component" value="Chromosome"/>
</dbReference>
<proteinExistence type="predicted"/>
<reference evidence="2" key="1">
    <citation type="submission" date="2017-07" db="EMBL/GenBank/DDBJ databases">
        <title>Brachybacterium sp. VR2415.</title>
        <authorList>
            <person name="Tak E.J."/>
            <person name="Bae J.-W."/>
        </authorList>
    </citation>
    <scope>NUCLEOTIDE SEQUENCE [LARGE SCALE GENOMIC DNA]</scope>
    <source>
        <strain evidence="2">VR2415</strain>
    </source>
</reference>
<evidence type="ECO:0000313" key="1">
    <source>
        <dbReference type="EMBL" id="ASK65608.1"/>
    </source>
</evidence>
<protein>
    <submittedName>
        <fullName evidence="1">Uncharacterized protein</fullName>
    </submittedName>
</protein>
<organism evidence="1 2">
    <name type="scientific">Brachybacterium avium</name>
    <dbReference type="NCBI Taxonomy" id="2017485"/>
    <lineage>
        <taxon>Bacteria</taxon>
        <taxon>Bacillati</taxon>
        <taxon>Actinomycetota</taxon>
        <taxon>Actinomycetes</taxon>
        <taxon>Micrococcales</taxon>
        <taxon>Dermabacteraceae</taxon>
        <taxon>Brachybacterium</taxon>
    </lineage>
</organism>
<sequence length="124" mass="13696">MPVSAVADVFASTMRMDIHEVVRRMNSHLGATLVAALAGSRDSKLPYRWAKDTTPNAQAEARLRMAHRVWSLIADAESDHVARSWFIGANPLLEELSPVLALREDKLRQVSLAAQAFVEDSWGA</sequence>
<evidence type="ECO:0000313" key="2">
    <source>
        <dbReference type="Proteomes" id="UP000198398"/>
    </source>
</evidence>
<keyword evidence="2" id="KW-1185">Reference proteome</keyword>
<dbReference type="EMBL" id="CP022316">
    <property type="protein sequence ID" value="ASK65608.1"/>
    <property type="molecule type" value="Genomic_DNA"/>
</dbReference>
<dbReference type="KEGG" id="brv:CFK39_06900"/>